<dbReference type="EMBL" id="MK071979">
    <property type="protein sequence ID" value="AYV75323.1"/>
    <property type="molecule type" value="Genomic_DNA"/>
</dbReference>
<sequence>MEEIYGFVIIIKFQIFNDVYKIELVNITNINYTINAKQINILFI</sequence>
<name>A0A3G4ZNZ2_9VIRU</name>
<evidence type="ECO:0000313" key="1">
    <source>
        <dbReference type="EMBL" id="AYV75323.1"/>
    </source>
</evidence>
<protein>
    <submittedName>
        <fullName evidence="1">Uncharacterized protein</fullName>
    </submittedName>
</protein>
<organism evidence="1">
    <name type="scientific">Terrestrivirus sp</name>
    <dbReference type="NCBI Taxonomy" id="2487775"/>
    <lineage>
        <taxon>Viruses</taxon>
        <taxon>Varidnaviria</taxon>
        <taxon>Bamfordvirae</taxon>
        <taxon>Nucleocytoviricota</taxon>
        <taxon>Megaviricetes</taxon>
        <taxon>Imitervirales</taxon>
        <taxon>Mimiviridae</taxon>
        <taxon>Klosneuvirinae</taxon>
    </lineage>
</organism>
<reference evidence="1" key="1">
    <citation type="submission" date="2018-10" db="EMBL/GenBank/DDBJ databases">
        <title>Hidden diversity of soil giant viruses.</title>
        <authorList>
            <person name="Schulz F."/>
            <person name="Alteio L."/>
            <person name="Goudeau D."/>
            <person name="Ryan E.M."/>
            <person name="Malmstrom R.R."/>
            <person name="Blanchard J."/>
            <person name="Woyke T."/>
        </authorList>
    </citation>
    <scope>NUCLEOTIDE SEQUENCE</scope>
    <source>
        <strain evidence="1">TEV1</strain>
    </source>
</reference>
<proteinExistence type="predicted"/>
<gene>
    <name evidence="1" type="ORF">Terrestrivirus1_197</name>
</gene>
<accession>A0A3G4ZNZ2</accession>